<evidence type="ECO:0000256" key="2">
    <source>
        <dbReference type="SAM" id="Phobius"/>
    </source>
</evidence>
<evidence type="ECO:0000313" key="4">
    <source>
        <dbReference type="EMBL" id="KAA1259113.1"/>
    </source>
</evidence>
<sequence>MQSNCVPNRRGAATVEFAMVSIVLVLLIFGGIEMTRVSMLRHTVDHAAYAAARNAIIPGAKAADVIATAEEHLNNIGLAGATVTVNPAVIDDDSSVVEVQVRLPISENSFFTPEYLFGDLIGRSALMTERSPMQMSTSLPQPPPPTPSPQPPTPTPPIPMPPANPDPPINDDGGGSTPPPPPTPPSSPPPPPPPPPML</sequence>
<dbReference type="PRINTS" id="PR01217">
    <property type="entry name" value="PRICHEXTENSN"/>
</dbReference>
<name>A0A5B1CHZ2_9BACT</name>
<dbReference type="RefSeq" id="WP_149753097.1">
    <property type="nucleotide sequence ID" value="NZ_VRLW01000001.1"/>
</dbReference>
<organism evidence="4 5">
    <name type="scientific">Rubripirellula obstinata</name>
    <dbReference type="NCBI Taxonomy" id="406547"/>
    <lineage>
        <taxon>Bacteria</taxon>
        <taxon>Pseudomonadati</taxon>
        <taxon>Planctomycetota</taxon>
        <taxon>Planctomycetia</taxon>
        <taxon>Pirellulales</taxon>
        <taxon>Pirellulaceae</taxon>
        <taxon>Rubripirellula</taxon>
    </lineage>
</organism>
<feature type="compositionally biased region" description="Pro residues" evidence="1">
    <location>
        <begin position="177"/>
        <end position="198"/>
    </location>
</feature>
<dbReference type="Proteomes" id="UP000322699">
    <property type="component" value="Unassembled WGS sequence"/>
</dbReference>
<evidence type="ECO:0000313" key="5">
    <source>
        <dbReference type="Proteomes" id="UP000322699"/>
    </source>
</evidence>
<dbReference type="EMBL" id="VRLW01000001">
    <property type="protein sequence ID" value="KAA1259113.1"/>
    <property type="molecule type" value="Genomic_DNA"/>
</dbReference>
<keyword evidence="2" id="KW-1133">Transmembrane helix</keyword>
<gene>
    <name evidence="4" type="ORF">LF1_16410</name>
</gene>
<dbReference type="AlphaFoldDB" id="A0A5B1CHZ2"/>
<feature type="domain" description="TadE-like" evidence="3">
    <location>
        <begin position="11"/>
        <end position="53"/>
    </location>
</feature>
<keyword evidence="5" id="KW-1185">Reference proteome</keyword>
<evidence type="ECO:0000259" key="3">
    <source>
        <dbReference type="Pfam" id="PF07811"/>
    </source>
</evidence>
<dbReference type="InterPro" id="IPR012495">
    <property type="entry name" value="TadE-like_dom"/>
</dbReference>
<dbReference type="Pfam" id="PF07811">
    <property type="entry name" value="TadE"/>
    <property type="match status" value="1"/>
</dbReference>
<keyword evidence="2" id="KW-0812">Transmembrane</keyword>
<evidence type="ECO:0000256" key="1">
    <source>
        <dbReference type="SAM" id="MobiDB-lite"/>
    </source>
</evidence>
<comment type="caution">
    <text evidence="4">The sequence shown here is derived from an EMBL/GenBank/DDBJ whole genome shotgun (WGS) entry which is preliminary data.</text>
</comment>
<feature type="region of interest" description="Disordered" evidence="1">
    <location>
        <begin position="131"/>
        <end position="198"/>
    </location>
</feature>
<accession>A0A5B1CHZ2</accession>
<keyword evidence="2" id="KW-0472">Membrane</keyword>
<reference evidence="4 5" key="1">
    <citation type="submission" date="2019-08" db="EMBL/GenBank/DDBJ databases">
        <title>Deep-cultivation of Planctomycetes and their phenomic and genomic characterization uncovers novel biology.</title>
        <authorList>
            <person name="Wiegand S."/>
            <person name="Jogler M."/>
            <person name="Boedeker C."/>
            <person name="Pinto D."/>
            <person name="Vollmers J."/>
            <person name="Rivas-Marin E."/>
            <person name="Kohn T."/>
            <person name="Peeters S.H."/>
            <person name="Heuer A."/>
            <person name="Rast P."/>
            <person name="Oberbeckmann S."/>
            <person name="Bunk B."/>
            <person name="Jeske O."/>
            <person name="Meyerdierks A."/>
            <person name="Storesund J.E."/>
            <person name="Kallscheuer N."/>
            <person name="Luecker S."/>
            <person name="Lage O.M."/>
            <person name="Pohl T."/>
            <person name="Merkel B.J."/>
            <person name="Hornburger P."/>
            <person name="Mueller R.-W."/>
            <person name="Bruemmer F."/>
            <person name="Labrenz M."/>
            <person name="Spormann A.M."/>
            <person name="Op Den Camp H."/>
            <person name="Overmann J."/>
            <person name="Amann R."/>
            <person name="Jetten M.S.M."/>
            <person name="Mascher T."/>
            <person name="Medema M.H."/>
            <person name="Devos D.P."/>
            <person name="Kaster A.-K."/>
            <person name="Ovreas L."/>
            <person name="Rohde M."/>
            <person name="Galperin M.Y."/>
            <person name="Jogler C."/>
        </authorList>
    </citation>
    <scope>NUCLEOTIDE SEQUENCE [LARGE SCALE GENOMIC DNA]</scope>
    <source>
        <strain evidence="4 5">LF1</strain>
    </source>
</reference>
<feature type="compositionally biased region" description="Pro residues" evidence="1">
    <location>
        <begin position="140"/>
        <end position="168"/>
    </location>
</feature>
<protein>
    <submittedName>
        <fullName evidence="4">TadE-like protein</fullName>
    </submittedName>
</protein>
<proteinExistence type="predicted"/>
<feature type="transmembrane region" description="Helical" evidence="2">
    <location>
        <begin position="12"/>
        <end position="32"/>
    </location>
</feature>